<dbReference type="HOGENOM" id="CLU_2099192_0_0_1"/>
<proteinExistence type="predicted"/>
<evidence type="ECO:0000313" key="1">
    <source>
        <dbReference type="EMBL" id="EKC17681.1"/>
    </source>
</evidence>
<dbReference type="EMBL" id="JH822253">
    <property type="protein sequence ID" value="EKC17681.1"/>
    <property type="molecule type" value="Genomic_DNA"/>
</dbReference>
<dbReference type="AlphaFoldDB" id="K1Q8M0"/>
<organism evidence="1">
    <name type="scientific">Magallana gigas</name>
    <name type="common">Pacific oyster</name>
    <name type="synonym">Crassostrea gigas</name>
    <dbReference type="NCBI Taxonomy" id="29159"/>
    <lineage>
        <taxon>Eukaryota</taxon>
        <taxon>Metazoa</taxon>
        <taxon>Spiralia</taxon>
        <taxon>Lophotrochozoa</taxon>
        <taxon>Mollusca</taxon>
        <taxon>Bivalvia</taxon>
        <taxon>Autobranchia</taxon>
        <taxon>Pteriomorphia</taxon>
        <taxon>Ostreida</taxon>
        <taxon>Ostreoidea</taxon>
        <taxon>Ostreidae</taxon>
        <taxon>Magallana</taxon>
    </lineage>
</organism>
<sequence>MVFAPHKLTSAHFALSVVVCPLSYLRVAFLRLLLFALPVSAHKLSRRALYVDWENQSYSSIDRQRRALQEIEGLRTVFNNTKINLLDPCDFHALNSVWCTRFYILAIRHRTVESQK</sequence>
<protein>
    <submittedName>
        <fullName evidence="1">Uncharacterized protein</fullName>
    </submittedName>
</protein>
<reference evidence="1" key="1">
    <citation type="journal article" date="2012" name="Nature">
        <title>The oyster genome reveals stress adaptation and complexity of shell formation.</title>
        <authorList>
            <person name="Zhang G."/>
            <person name="Fang X."/>
            <person name="Guo X."/>
            <person name="Li L."/>
            <person name="Luo R."/>
            <person name="Xu F."/>
            <person name="Yang P."/>
            <person name="Zhang L."/>
            <person name="Wang X."/>
            <person name="Qi H."/>
            <person name="Xiong Z."/>
            <person name="Que H."/>
            <person name="Xie Y."/>
            <person name="Holland P.W."/>
            <person name="Paps J."/>
            <person name="Zhu Y."/>
            <person name="Wu F."/>
            <person name="Chen Y."/>
            <person name="Wang J."/>
            <person name="Peng C."/>
            <person name="Meng J."/>
            <person name="Yang L."/>
            <person name="Liu J."/>
            <person name="Wen B."/>
            <person name="Zhang N."/>
            <person name="Huang Z."/>
            <person name="Zhu Q."/>
            <person name="Feng Y."/>
            <person name="Mount A."/>
            <person name="Hedgecock D."/>
            <person name="Xu Z."/>
            <person name="Liu Y."/>
            <person name="Domazet-Loso T."/>
            <person name="Du Y."/>
            <person name="Sun X."/>
            <person name="Zhang S."/>
            <person name="Liu B."/>
            <person name="Cheng P."/>
            <person name="Jiang X."/>
            <person name="Li J."/>
            <person name="Fan D."/>
            <person name="Wang W."/>
            <person name="Fu W."/>
            <person name="Wang T."/>
            <person name="Wang B."/>
            <person name="Zhang J."/>
            <person name="Peng Z."/>
            <person name="Li Y."/>
            <person name="Li N."/>
            <person name="Wang J."/>
            <person name="Chen M."/>
            <person name="He Y."/>
            <person name="Tan F."/>
            <person name="Song X."/>
            <person name="Zheng Q."/>
            <person name="Huang R."/>
            <person name="Yang H."/>
            <person name="Du X."/>
            <person name="Chen L."/>
            <person name="Yang M."/>
            <person name="Gaffney P.M."/>
            <person name="Wang S."/>
            <person name="Luo L."/>
            <person name="She Z."/>
            <person name="Ming Y."/>
            <person name="Huang W."/>
            <person name="Zhang S."/>
            <person name="Huang B."/>
            <person name="Zhang Y."/>
            <person name="Qu T."/>
            <person name="Ni P."/>
            <person name="Miao G."/>
            <person name="Wang J."/>
            <person name="Wang Q."/>
            <person name="Steinberg C.E."/>
            <person name="Wang H."/>
            <person name="Li N."/>
            <person name="Qian L."/>
            <person name="Zhang G."/>
            <person name="Li Y."/>
            <person name="Yang H."/>
            <person name="Liu X."/>
            <person name="Wang J."/>
            <person name="Yin Y."/>
            <person name="Wang J."/>
        </authorList>
    </citation>
    <scope>NUCLEOTIDE SEQUENCE [LARGE SCALE GENOMIC DNA]</scope>
    <source>
        <strain evidence="1">05x7-T-G4-1.051#20</strain>
    </source>
</reference>
<name>K1Q8M0_MAGGI</name>
<dbReference type="InParanoid" id="K1Q8M0"/>
<gene>
    <name evidence="1" type="ORF">CGI_10000356</name>
</gene>
<accession>K1Q8M0</accession>